<feature type="compositionally biased region" description="Low complexity" evidence="1">
    <location>
        <begin position="69"/>
        <end position="88"/>
    </location>
</feature>
<comment type="caution">
    <text evidence="2">The sequence shown here is derived from an EMBL/GenBank/DDBJ whole genome shotgun (WGS) entry which is preliminary data.</text>
</comment>
<evidence type="ECO:0000256" key="1">
    <source>
        <dbReference type="SAM" id="MobiDB-lite"/>
    </source>
</evidence>
<name>A0ABQ9TR42_SAGOE</name>
<proteinExistence type="predicted"/>
<feature type="compositionally biased region" description="Basic and acidic residues" evidence="1">
    <location>
        <begin position="136"/>
        <end position="150"/>
    </location>
</feature>
<feature type="region of interest" description="Disordered" evidence="1">
    <location>
        <begin position="61"/>
        <end position="182"/>
    </location>
</feature>
<feature type="region of interest" description="Disordered" evidence="1">
    <location>
        <begin position="1"/>
        <end position="22"/>
    </location>
</feature>
<evidence type="ECO:0000313" key="2">
    <source>
        <dbReference type="EMBL" id="KAK2087243.1"/>
    </source>
</evidence>
<evidence type="ECO:0000313" key="3">
    <source>
        <dbReference type="Proteomes" id="UP001266305"/>
    </source>
</evidence>
<protein>
    <submittedName>
        <fullName evidence="2">Uncharacterized protein</fullName>
    </submittedName>
</protein>
<feature type="compositionally biased region" description="Polar residues" evidence="1">
    <location>
        <begin position="173"/>
        <end position="182"/>
    </location>
</feature>
<feature type="region of interest" description="Disordered" evidence="1">
    <location>
        <begin position="201"/>
        <end position="258"/>
    </location>
</feature>
<organism evidence="2 3">
    <name type="scientific">Saguinus oedipus</name>
    <name type="common">Cotton-top tamarin</name>
    <name type="synonym">Oedipomidas oedipus</name>
    <dbReference type="NCBI Taxonomy" id="9490"/>
    <lineage>
        <taxon>Eukaryota</taxon>
        <taxon>Metazoa</taxon>
        <taxon>Chordata</taxon>
        <taxon>Craniata</taxon>
        <taxon>Vertebrata</taxon>
        <taxon>Euteleostomi</taxon>
        <taxon>Mammalia</taxon>
        <taxon>Eutheria</taxon>
        <taxon>Euarchontoglires</taxon>
        <taxon>Primates</taxon>
        <taxon>Haplorrhini</taxon>
        <taxon>Platyrrhini</taxon>
        <taxon>Cebidae</taxon>
        <taxon>Callitrichinae</taxon>
        <taxon>Saguinus</taxon>
    </lineage>
</organism>
<accession>A0ABQ9TR42</accession>
<keyword evidence="3" id="KW-1185">Reference proteome</keyword>
<sequence>MRETEVHTRVSPPSPAASHCLPEGCLHLPVGRAAPLPANGLRETKSCVRARPLPQLGLARARPLHLLTSRSPPAQASRRSSQAMLRPPAARRRGEGRGLQAAAQGEPSRSRPSGAGGGAGGARSIWTRERGRRKRAEGDGGEARVGERDGFSAVQEKPVSPAAPEDPREPTIGTGSKSLGSSTVFPNTYTCRDPHHNHLATKDRLDADRLGPGNQEAVPPRRWPTDQSGRSVAVALSCPSRPRKPGRPGSLEGSCSPHTLRCSPDPRKALIWWGFGGLLGECCPGNFRDARGPQTLGKRERKED</sequence>
<dbReference type="Proteomes" id="UP001266305">
    <property type="component" value="Unassembled WGS sequence"/>
</dbReference>
<feature type="compositionally biased region" description="Low complexity" evidence="1">
    <location>
        <begin position="98"/>
        <end position="113"/>
    </location>
</feature>
<reference evidence="2 3" key="1">
    <citation type="submission" date="2023-05" db="EMBL/GenBank/DDBJ databases">
        <title>B98-5 Cell Line De Novo Hybrid Assembly: An Optical Mapping Approach.</title>
        <authorList>
            <person name="Kananen K."/>
            <person name="Auerbach J.A."/>
            <person name="Kautto E."/>
            <person name="Blachly J.S."/>
        </authorList>
    </citation>
    <scope>NUCLEOTIDE SEQUENCE [LARGE SCALE GENOMIC DNA]</scope>
    <source>
        <strain evidence="2">B95-8</strain>
        <tissue evidence="2">Cell line</tissue>
    </source>
</reference>
<dbReference type="EMBL" id="JASSZA010000019">
    <property type="protein sequence ID" value="KAK2087243.1"/>
    <property type="molecule type" value="Genomic_DNA"/>
</dbReference>
<gene>
    <name evidence="2" type="ORF">P7K49_033150</name>
</gene>